<comment type="caution">
    <text evidence="2">The sequence shown here is derived from an EMBL/GenBank/DDBJ whole genome shotgun (WGS) entry which is preliminary data.</text>
</comment>
<accession>X6MBC5</accession>
<feature type="compositionally biased region" description="Basic and acidic residues" evidence="1">
    <location>
        <begin position="78"/>
        <end position="95"/>
    </location>
</feature>
<feature type="region of interest" description="Disordered" evidence="1">
    <location>
        <begin position="75"/>
        <end position="96"/>
    </location>
</feature>
<protein>
    <submittedName>
        <fullName evidence="2">Uncharacterized protein</fullName>
    </submittedName>
</protein>
<reference evidence="2 3" key="1">
    <citation type="journal article" date="2013" name="Curr. Biol.">
        <title>The Genome of the Foraminiferan Reticulomyxa filosa.</title>
        <authorList>
            <person name="Glockner G."/>
            <person name="Hulsmann N."/>
            <person name="Schleicher M."/>
            <person name="Noegel A.A."/>
            <person name="Eichinger L."/>
            <person name="Gallinger C."/>
            <person name="Pawlowski J."/>
            <person name="Sierra R."/>
            <person name="Euteneuer U."/>
            <person name="Pillet L."/>
            <person name="Moustafa A."/>
            <person name="Platzer M."/>
            <person name="Groth M."/>
            <person name="Szafranski K."/>
            <person name="Schliwa M."/>
        </authorList>
    </citation>
    <scope>NUCLEOTIDE SEQUENCE [LARGE SCALE GENOMIC DNA]</scope>
</reference>
<gene>
    <name evidence="2" type="ORF">RFI_26426</name>
</gene>
<feature type="compositionally biased region" description="Acidic residues" evidence="1">
    <location>
        <begin position="117"/>
        <end position="137"/>
    </location>
</feature>
<evidence type="ECO:0000256" key="1">
    <source>
        <dbReference type="SAM" id="MobiDB-lite"/>
    </source>
</evidence>
<evidence type="ECO:0000313" key="3">
    <source>
        <dbReference type="Proteomes" id="UP000023152"/>
    </source>
</evidence>
<organism evidence="2 3">
    <name type="scientific">Reticulomyxa filosa</name>
    <dbReference type="NCBI Taxonomy" id="46433"/>
    <lineage>
        <taxon>Eukaryota</taxon>
        <taxon>Sar</taxon>
        <taxon>Rhizaria</taxon>
        <taxon>Retaria</taxon>
        <taxon>Foraminifera</taxon>
        <taxon>Monothalamids</taxon>
        <taxon>Reticulomyxidae</taxon>
        <taxon>Reticulomyxa</taxon>
    </lineage>
</organism>
<keyword evidence="3" id="KW-1185">Reference proteome</keyword>
<feature type="region of interest" description="Disordered" evidence="1">
    <location>
        <begin position="117"/>
        <end position="151"/>
    </location>
</feature>
<dbReference type="Proteomes" id="UP000023152">
    <property type="component" value="Unassembled WGS sequence"/>
</dbReference>
<dbReference type="AlphaFoldDB" id="X6MBC5"/>
<dbReference type="EMBL" id="ASPP01022951">
    <property type="protein sequence ID" value="ETO10951.1"/>
    <property type="molecule type" value="Genomic_DNA"/>
</dbReference>
<proteinExistence type="predicted"/>
<sequence length="221" mass="25462">MSSLQELLDEEKKQHQVSITKYQSQIKELTKELQNYRLELQEVQAHLELYENSVIVSPAQLRRLTQVPNSMSALLNTEKNDANEKEKEEERDAQATKKGKKKKRIFLIIRDLVGIDNDDNDNDDDGNDDNDNNDDENGNNTSSEDEDKLKLDAHPDLEDLFLADEYSYKPTSADVVIQSKLQFINTSSDAMLQMRQLIVTLLQQNKQLQLHHLTTHLSNPK</sequence>
<evidence type="ECO:0000313" key="2">
    <source>
        <dbReference type="EMBL" id="ETO10951.1"/>
    </source>
</evidence>
<name>X6MBC5_RETFI</name>